<dbReference type="InterPro" id="IPR029787">
    <property type="entry name" value="Nucleotide_cyclase"/>
</dbReference>
<dbReference type="Pfam" id="PF00563">
    <property type="entry name" value="EAL"/>
    <property type="match status" value="1"/>
</dbReference>
<dbReference type="InterPro" id="IPR035919">
    <property type="entry name" value="EAL_sf"/>
</dbReference>
<dbReference type="EMBL" id="PVWP01000003">
    <property type="protein sequence ID" value="PSB38195.1"/>
    <property type="molecule type" value="Genomic_DNA"/>
</dbReference>
<dbReference type="NCBIfam" id="TIGR00229">
    <property type="entry name" value="sensory_box"/>
    <property type="match status" value="1"/>
</dbReference>
<evidence type="ECO:0000259" key="3">
    <source>
        <dbReference type="PROSITE" id="PS50883"/>
    </source>
</evidence>
<feature type="region of interest" description="Disordered" evidence="1">
    <location>
        <begin position="1"/>
        <end position="27"/>
    </location>
</feature>
<dbReference type="PROSITE" id="PS50112">
    <property type="entry name" value="PAS"/>
    <property type="match status" value="1"/>
</dbReference>
<dbReference type="InterPro" id="IPR052155">
    <property type="entry name" value="Biofilm_reg_signaling"/>
</dbReference>
<proteinExistence type="predicted"/>
<evidence type="ECO:0000313" key="5">
    <source>
        <dbReference type="EMBL" id="PSB38195.1"/>
    </source>
</evidence>
<dbReference type="InterPro" id="IPR035965">
    <property type="entry name" value="PAS-like_dom_sf"/>
</dbReference>
<dbReference type="InterPro" id="IPR013655">
    <property type="entry name" value="PAS_fold_3"/>
</dbReference>
<feature type="domain" description="PAS" evidence="2">
    <location>
        <begin position="150"/>
        <end position="206"/>
    </location>
</feature>
<evidence type="ECO:0000256" key="1">
    <source>
        <dbReference type="SAM" id="MobiDB-lite"/>
    </source>
</evidence>
<feature type="compositionally biased region" description="Polar residues" evidence="1">
    <location>
        <begin position="1"/>
        <end position="11"/>
    </location>
</feature>
<protein>
    <recommendedName>
        <fullName evidence="7">GGDEF domain-containing protein</fullName>
    </recommendedName>
</protein>
<dbReference type="SMART" id="SM00267">
    <property type="entry name" value="GGDEF"/>
    <property type="match status" value="1"/>
</dbReference>
<dbReference type="Pfam" id="PF00990">
    <property type="entry name" value="GGDEF"/>
    <property type="match status" value="1"/>
</dbReference>
<dbReference type="CDD" id="cd01949">
    <property type="entry name" value="GGDEF"/>
    <property type="match status" value="1"/>
</dbReference>
<evidence type="ECO:0000259" key="2">
    <source>
        <dbReference type="PROSITE" id="PS50112"/>
    </source>
</evidence>
<dbReference type="SUPFAM" id="SSF141868">
    <property type="entry name" value="EAL domain-like"/>
    <property type="match status" value="1"/>
</dbReference>
<evidence type="ECO:0000313" key="6">
    <source>
        <dbReference type="Proteomes" id="UP000238218"/>
    </source>
</evidence>
<keyword evidence="6" id="KW-1185">Reference proteome</keyword>
<dbReference type="PROSITE" id="PS50883">
    <property type="entry name" value="EAL"/>
    <property type="match status" value="1"/>
</dbReference>
<dbReference type="PANTHER" id="PTHR44757">
    <property type="entry name" value="DIGUANYLATE CYCLASE DGCP"/>
    <property type="match status" value="1"/>
</dbReference>
<dbReference type="Gene3D" id="3.20.20.450">
    <property type="entry name" value="EAL domain"/>
    <property type="match status" value="1"/>
</dbReference>
<dbReference type="Proteomes" id="UP000238218">
    <property type="component" value="Unassembled WGS sequence"/>
</dbReference>
<feature type="domain" description="GGDEF" evidence="4">
    <location>
        <begin position="289"/>
        <end position="421"/>
    </location>
</feature>
<organism evidence="5 6">
    <name type="scientific">Aphanothece cf. minutissima CCALA 015</name>
    <dbReference type="NCBI Taxonomy" id="2107695"/>
    <lineage>
        <taxon>Bacteria</taxon>
        <taxon>Bacillati</taxon>
        <taxon>Cyanobacteriota</taxon>
        <taxon>Cyanophyceae</taxon>
        <taxon>Oscillatoriophycideae</taxon>
        <taxon>Chroococcales</taxon>
        <taxon>Aphanothecaceae</taxon>
        <taxon>Aphanothece</taxon>
    </lineage>
</organism>
<dbReference type="SUPFAM" id="SSF55785">
    <property type="entry name" value="PYP-like sensor domain (PAS domain)"/>
    <property type="match status" value="1"/>
</dbReference>
<dbReference type="SMART" id="SM00052">
    <property type="entry name" value="EAL"/>
    <property type="match status" value="1"/>
</dbReference>
<dbReference type="Gene3D" id="3.30.450.20">
    <property type="entry name" value="PAS domain"/>
    <property type="match status" value="2"/>
</dbReference>
<dbReference type="Gene3D" id="3.30.70.270">
    <property type="match status" value="1"/>
</dbReference>
<comment type="caution">
    <text evidence="5">The sequence shown here is derived from an EMBL/GenBank/DDBJ whole genome shotgun (WGS) entry which is preliminary data.</text>
</comment>
<dbReference type="InterPro" id="IPR000160">
    <property type="entry name" value="GGDEF_dom"/>
</dbReference>
<dbReference type="Pfam" id="PF08447">
    <property type="entry name" value="PAS_3"/>
    <property type="match status" value="1"/>
</dbReference>
<dbReference type="InterPro" id="IPR000014">
    <property type="entry name" value="PAS"/>
</dbReference>
<dbReference type="InterPro" id="IPR001633">
    <property type="entry name" value="EAL_dom"/>
</dbReference>
<evidence type="ECO:0000259" key="4">
    <source>
        <dbReference type="PROSITE" id="PS50887"/>
    </source>
</evidence>
<reference evidence="5 6" key="2">
    <citation type="submission" date="2018-03" db="EMBL/GenBank/DDBJ databases">
        <title>The ancient ancestry and fast evolution of plastids.</title>
        <authorList>
            <person name="Moore K.R."/>
            <person name="Magnabosco C."/>
            <person name="Momper L."/>
            <person name="Gold D.A."/>
            <person name="Bosak T."/>
            <person name="Fournier G.P."/>
        </authorList>
    </citation>
    <scope>NUCLEOTIDE SEQUENCE [LARGE SCALE GENOMIC DNA]</scope>
    <source>
        <strain evidence="5 6">CCALA 015</strain>
    </source>
</reference>
<dbReference type="CDD" id="cd01948">
    <property type="entry name" value="EAL"/>
    <property type="match status" value="1"/>
</dbReference>
<feature type="domain" description="EAL" evidence="3">
    <location>
        <begin position="430"/>
        <end position="672"/>
    </location>
</feature>
<dbReference type="InterPro" id="IPR043128">
    <property type="entry name" value="Rev_trsase/Diguanyl_cyclase"/>
</dbReference>
<dbReference type="SUPFAM" id="SSF55073">
    <property type="entry name" value="Nucleotide cyclase"/>
    <property type="match status" value="1"/>
</dbReference>
<dbReference type="PROSITE" id="PS50887">
    <property type="entry name" value="GGDEF"/>
    <property type="match status" value="1"/>
</dbReference>
<dbReference type="PANTHER" id="PTHR44757:SF2">
    <property type="entry name" value="BIOFILM ARCHITECTURE MAINTENANCE PROTEIN MBAA"/>
    <property type="match status" value="1"/>
</dbReference>
<dbReference type="NCBIfam" id="TIGR00254">
    <property type="entry name" value="GGDEF"/>
    <property type="match status" value="1"/>
</dbReference>
<evidence type="ECO:0008006" key="7">
    <source>
        <dbReference type="Google" id="ProtNLM"/>
    </source>
</evidence>
<accession>A0ABX5FAI6</accession>
<gene>
    <name evidence="5" type="ORF">C7B81_05690</name>
</gene>
<sequence>MINDTSGNCESPQLRRSLAPGASPGRQPILDALPDPFLLLVPERDGEGRITDFVCAYANGPACVLHGRTQSRMLGSHLLDLLPPLHGHGPFDRCVRAFEAGSTIDVEVPGCGDGHGPSGPLRLFPANGLLCCLWRGATEPTPLQRQWLELDRRYHLLASHVFDLVIEVDADHRILWVSASVEALLGWPAPTLLGRPAMAFVHPDDRGRALRAGLNLQERGRLGSELRIRRADDSWCWMGGSVHPAAEGNGSAWLLSLRDVHDVVTGLAVRSVALARIRTALERQAGTGSTLAVLSIGVDGLTPVNDALTHAGGDQLLAFLAARIVREVGDPDQVGRGTGDEFIVLLSDLTSMAEAASLAERILRACRAAITIGGQPIDPTVSIGIATSAAGALPDELLRDASLAMRQAKARGRNCFALLDDALATEAHTRLLFAAEIQRGLVMEEFAAWFMPIVSFATGEVTGYEALARWVRPDGLEVPPVEFLPCAERRGLIVRIDQLVLRQALAALSRLPEGLTMAVNVSAASLAQPDHPQLVAEALEAAGVSPDRLHLEVTETALLSVTERIRQQMEQLAGRGIRWYVDDFGTGYSSISHLRDLPIAGLKLDRSFTCAMRAKDTKSLRLSQALVGVAEGLELDTVAEGVETIEEARLLTSQGWLRGQGWLYGKAAPLEP</sequence>
<dbReference type="CDD" id="cd00130">
    <property type="entry name" value="PAS"/>
    <property type="match status" value="1"/>
</dbReference>
<name>A0ABX5FAI6_9CHRO</name>
<dbReference type="SMART" id="SM00091">
    <property type="entry name" value="PAS"/>
    <property type="match status" value="2"/>
</dbReference>
<reference evidence="5 6" key="1">
    <citation type="submission" date="2018-02" db="EMBL/GenBank/DDBJ databases">
        <authorList>
            <person name="Moore K."/>
            <person name="Momper L."/>
        </authorList>
    </citation>
    <scope>NUCLEOTIDE SEQUENCE [LARGE SCALE GENOMIC DNA]</scope>
    <source>
        <strain evidence="5 6">CCALA 015</strain>
    </source>
</reference>